<feature type="compositionally biased region" description="Polar residues" evidence="1">
    <location>
        <begin position="200"/>
        <end position="211"/>
    </location>
</feature>
<feature type="region of interest" description="Disordered" evidence="1">
    <location>
        <begin position="135"/>
        <end position="211"/>
    </location>
</feature>
<feature type="region of interest" description="Disordered" evidence="1">
    <location>
        <begin position="354"/>
        <end position="373"/>
    </location>
</feature>
<proteinExistence type="predicted"/>
<name>A0A433TZ67_ELYCH</name>
<organism evidence="2 3">
    <name type="scientific">Elysia chlorotica</name>
    <name type="common">Eastern emerald elysia</name>
    <name type="synonym">Sea slug</name>
    <dbReference type="NCBI Taxonomy" id="188477"/>
    <lineage>
        <taxon>Eukaryota</taxon>
        <taxon>Metazoa</taxon>
        <taxon>Spiralia</taxon>
        <taxon>Lophotrochozoa</taxon>
        <taxon>Mollusca</taxon>
        <taxon>Gastropoda</taxon>
        <taxon>Heterobranchia</taxon>
        <taxon>Euthyneura</taxon>
        <taxon>Panpulmonata</taxon>
        <taxon>Sacoglossa</taxon>
        <taxon>Placobranchoidea</taxon>
        <taxon>Plakobranchidae</taxon>
        <taxon>Elysia</taxon>
    </lineage>
</organism>
<comment type="caution">
    <text evidence="2">The sequence shown here is derived from an EMBL/GenBank/DDBJ whole genome shotgun (WGS) entry which is preliminary data.</text>
</comment>
<reference evidence="2 3" key="1">
    <citation type="submission" date="2019-01" db="EMBL/GenBank/DDBJ databases">
        <title>A draft genome assembly of the solar-powered sea slug Elysia chlorotica.</title>
        <authorList>
            <person name="Cai H."/>
            <person name="Li Q."/>
            <person name="Fang X."/>
            <person name="Li J."/>
            <person name="Curtis N.E."/>
            <person name="Altenburger A."/>
            <person name="Shibata T."/>
            <person name="Feng M."/>
            <person name="Maeda T."/>
            <person name="Schwartz J.A."/>
            <person name="Shigenobu S."/>
            <person name="Lundholm N."/>
            <person name="Nishiyama T."/>
            <person name="Yang H."/>
            <person name="Hasebe M."/>
            <person name="Li S."/>
            <person name="Pierce S.K."/>
            <person name="Wang J."/>
        </authorList>
    </citation>
    <scope>NUCLEOTIDE SEQUENCE [LARGE SCALE GENOMIC DNA]</scope>
    <source>
        <strain evidence="2">EC2010</strain>
        <tissue evidence="2">Whole organism of an adult</tissue>
    </source>
</reference>
<dbReference type="AlphaFoldDB" id="A0A433TZ67"/>
<gene>
    <name evidence="2" type="ORF">EGW08_005401</name>
</gene>
<dbReference type="OrthoDB" id="10571506at2759"/>
<evidence type="ECO:0000313" key="2">
    <source>
        <dbReference type="EMBL" id="RUS86864.1"/>
    </source>
</evidence>
<dbReference type="Proteomes" id="UP000271974">
    <property type="component" value="Unassembled WGS sequence"/>
</dbReference>
<feature type="compositionally biased region" description="Polar residues" evidence="1">
    <location>
        <begin position="356"/>
        <end position="372"/>
    </location>
</feature>
<evidence type="ECO:0000313" key="3">
    <source>
        <dbReference type="Proteomes" id="UP000271974"/>
    </source>
</evidence>
<feature type="compositionally biased region" description="Basic and acidic residues" evidence="1">
    <location>
        <begin position="310"/>
        <end position="323"/>
    </location>
</feature>
<feature type="compositionally biased region" description="Polar residues" evidence="1">
    <location>
        <begin position="170"/>
        <end position="193"/>
    </location>
</feature>
<accession>A0A433TZ67</accession>
<feature type="compositionally biased region" description="Polar residues" evidence="1">
    <location>
        <begin position="286"/>
        <end position="309"/>
    </location>
</feature>
<evidence type="ECO:0000256" key="1">
    <source>
        <dbReference type="SAM" id="MobiDB-lite"/>
    </source>
</evidence>
<protein>
    <submittedName>
        <fullName evidence="2">Uncharacterized protein</fullName>
    </submittedName>
</protein>
<keyword evidence="3" id="KW-1185">Reference proteome</keyword>
<feature type="region of interest" description="Disordered" evidence="1">
    <location>
        <begin position="283"/>
        <end position="348"/>
    </location>
</feature>
<dbReference type="EMBL" id="RQTK01000126">
    <property type="protein sequence ID" value="RUS86864.1"/>
    <property type="molecule type" value="Genomic_DNA"/>
</dbReference>
<sequence>MKRLKKAEFSSGTASYNLFSRRTLANKLNVWHRQHTHTLDSLRKEQLGVYHVMCRVQREKRRVQREEHEQLRQNIRRLFYRQRKRQLLRRVIAKFRENVLRKRAEREGIEGQIEDEANKEENLTSDAVKSSVARFKRNLGRTPQSKTDNADQHGAEISLSSNSNELNPERTPSITGSTLEPTESTEIKLSSAGNLECRNPNASTTRSSSPVVTLETVRTQSVLPPITAPVMTKARIGKPSIVARNPENPLITQTDAISHVARVNTPKNPPEISYVARVNTPKHQADQCSGIETQNSQQGFTSKPPQDTSSGRKFDDGTLHKMPETSCADTSSRVSFAPREGSDDIGAAEYLHDHTTSSVTCSDKESPSQYRRSNLVKKLKKEKERRMQERVEILDSETIVRYSR</sequence>